<protein>
    <submittedName>
        <fullName evidence="1">DUF2835 family protein</fullName>
    </submittedName>
</protein>
<keyword evidence="2" id="KW-1185">Reference proteome</keyword>
<dbReference type="Proteomes" id="UP000324760">
    <property type="component" value="Chromosome"/>
</dbReference>
<name>A0A5P1RAK7_9GAMM</name>
<gene>
    <name evidence="1" type="ORF">F0U83_06155</name>
</gene>
<dbReference type="InterPro" id="IPR021363">
    <property type="entry name" value="DUF2835"/>
</dbReference>
<dbReference type="AlphaFoldDB" id="A0A5P1RAK7"/>
<sequence>MNEIIINISISTKEYLKQYQAPNCQVSTLSSDGRRVRFPASILRPFLLHDGIKGRFRISFDSGGKFKSIQRIN</sequence>
<organism evidence="1 2">
    <name type="scientific">Neptunomonas concharum</name>
    <dbReference type="NCBI Taxonomy" id="1031538"/>
    <lineage>
        <taxon>Bacteria</taxon>
        <taxon>Pseudomonadati</taxon>
        <taxon>Pseudomonadota</taxon>
        <taxon>Gammaproteobacteria</taxon>
        <taxon>Oceanospirillales</taxon>
        <taxon>Oceanospirillaceae</taxon>
        <taxon>Neptunomonas</taxon>
    </lineage>
</organism>
<dbReference type="Pfam" id="PF11197">
    <property type="entry name" value="DUF2835"/>
    <property type="match status" value="1"/>
</dbReference>
<accession>A0A5P1RAK7</accession>
<dbReference type="KEGG" id="ncu:F0U83_06155"/>
<reference evidence="1 2" key="1">
    <citation type="journal article" date="2019" name="Biochem. Eng. J.">
        <title>Metabolic engineering of the marine bacteria Neptunomonas concharum for the production of acetoin and meso-2,3-butanediol from acetate.</title>
        <authorList>
            <person name="Li W."/>
            <person name="Pu N."/>
            <person name="Liu C.-X."/>
            <person name="Yuan Q.-P."/>
            <person name="Li Z.-J."/>
        </authorList>
    </citation>
    <scope>NUCLEOTIDE SEQUENCE [LARGE SCALE GENOMIC DNA]</scope>
    <source>
        <strain evidence="1 2">JCM17730</strain>
    </source>
</reference>
<evidence type="ECO:0000313" key="2">
    <source>
        <dbReference type="Proteomes" id="UP000324760"/>
    </source>
</evidence>
<dbReference type="RefSeq" id="WP_138988701.1">
    <property type="nucleotide sequence ID" value="NZ_CP043869.1"/>
</dbReference>
<dbReference type="EMBL" id="CP043869">
    <property type="protein sequence ID" value="QEQ96322.1"/>
    <property type="molecule type" value="Genomic_DNA"/>
</dbReference>
<evidence type="ECO:0000313" key="1">
    <source>
        <dbReference type="EMBL" id="QEQ96322.1"/>
    </source>
</evidence>
<proteinExistence type="predicted"/>
<dbReference type="OrthoDB" id="5600793at2"/>